<keyword evidence="1" id="KW-1185">Reference proteome</keyword>
<dbReference type="RefSeq" id="XP_032129542.1">
    <property type="nucleotide sequence ID" value="XM_032273651.1"/>
</dbReference>
<dbReference type="GO" id="GO:0006357">
    <property type="term" value="P:regulation of transcription by RNA polymerase II"/>
    <property type="evidence" value="ECO:0007669"/>
    <property type="project" value="InterPro"/>
</dbReference>
<dbReference type="Proteomes" id="UP000504640">
    <property type="component" value="Unplaced"/>
</dbReference>
<dbReference type="AlphaFoldDB" id="A0A6J3HHT9"/>
<dbReference type="PANTHER" id="PTHR45975">
    <property type="entry name" value="NUCLEOSOME-REMODELING FACTOR SUBUNIT BPTF"/>
    <property type="match status" value="1"/>
</dbReference>
<accession>A0A6J3HHT9</accession>
<dbReference type="GO" id="GO:0000978">
    <property type="term" value="F:RNA polymerase II cis-regulatory region sequence-specific DNA binding"/>
    <property type="evidence" value="ECO:0007669"/>
    <property type="project" value="TreeGrafter"/>
</dbReference>
<dbReference type="PANTHER" id="PTHR45975:SF2">
    <property type="entry name" value="NUCLEOSOME-REMODELING FACTOR SUBUNIT BPTF"/>
    <property type="match status" value="1"/>
</dbReference>
<sequence length="163" mass="16776">MVAPISGSVTTGTKMVLTTKVGSPATVTFQQNKNFHQTFATWVKQGQSNSATSTAATSATTIASTGQTFQITGSPVTMAGKVITKLPLPANSKIVAVNVPATQGGVVQVQQKVLGIIPSSTGTSQQTFTSFQPRTATVTIRPNTSGSGGTTSNSQVRILTDLF</sequence>
<name>A0A6J3HHT9_SAPAP</name>
<protein>
    <submittedName>
        <fullName evidence="2">Nucleosome-remodeling factor subunit BPTF-like</fullName>
    </submittedName>
</protein>
<gene>
    <name evidence="2" type="primary">LOC116547881</name>
</gene>
<reference evidence="2" key="1">
    <citation type="submission" date="2025-08" db="UniProtKB">
        <authorList>
            <consortium name="RefSeq"/>
        </authorList>
    </citation>
    <scope>IDENTIFICATION</scope>
    <source>
        <tissue evidence="2">Blood</tissue>
    </source>
</reference>
<organism evidence="1 2">
    <name type="scientific">Sapajus apella</name>
    <name type="common">Brown-capped capuchin</name>
    <name type="synonym">Cebus apella</name>
    <dbReference type="NCBI Taxonomy" id="9515"/>
    <lineage>
        <taxon>Eukaryota</taxon>
        <taxon>Metazoa</taxon>
        <taxon>Chordata</taxon>
        <taxon>Craniata</taxon>
        <taxon>Vertebrata</taxon>
        <taxon>Euteleostomi</taxon>
        <taxon>Mammalia</taxon>
        <taxon>Eutheria</taxon>
        <taxon>Euarchontoglires</taxon>
        <taxon>Primates</taxon>
        <taxon>Haplorrhini</taxon>
        <taxon>Platyrrhini</taxon>
        <taxon>Cebidae</taxon>
        <taxon>Cebinae</taxon>
        <taxon>Sapajus</taxon>
    </lineage>
</organism>
<proteinExistence type="predicted"/>
<evidence type="ECO:0000313" key="2">
    <source>
        <dbReference type="RefSeq" id="XP_032129542.1"/>
    </source>
</evidence>
<dbReference type="GeneID" id="116547881"/>
<dbReference type="InterPro" id="IPR038028">
    <property type="entry name" value="BPTF"/>
</dbReference>
<evidence type="ECO:0000313" key="1">
    <source>
        <dbReference type="Proteomes" id="UP000504640"/>
    </source>
</evidence>
<dbReference type="GO" id="GO:0016589">
    <property type="term" value="C:NURF complex"/>
    <property type="evidence" value="ECO:0007669"/>
    <property type="project" value="InterPro"/>
</dbReference>